<name>A0A561D2R0_9BACI</name>
<evidence type="ECO:0000313" key="1">
    <source>
        <dbReference type="EMBL" id="TWD97602.1"/>
    </source>
</evidence>
<accession>A0A561D2R0</accession>
<dbReference type="EMBL" id="VIVN01000010">
    <property type="protein sequence ID" value="TWD97602.1"/>
    <property type="molecule type" value="Genomic_DNA"/>
</dbReference>
<dbReference type="AlphaFoldDB" id="A0A561D2R0"/>
<comment type="caution">
    <text evidence="1">The sequence shown here is derived from an EMBL/GenBank/DDBJ whole genome shotgun (WGS) entry which is preliminary data.</text>
</comment>
<reference evidence="1 2" key="1">
    <citation type="submission" date="2019-06" db="EMBL/GenBank/DDBJ databases">
        <title>Sorghum-associated microbial communities from plants grown in Nebraska, USA.</title>
        <authorList>
            <person name="Schachtman D."/>
        </authorList>
    </citation>
    <scope>NUCLEOTIDE SEQUENCE [LARGE SCALE GENOMIC DNA]</scope>
    <source>
        <strain evidence="1 2">2482</strain>
    </source>
</reference>
<keyword evidence="2" id="KW-1185">Reference proteome</keyword>
<organism evidence="1 2">
    <name type="scientific">Neobacillus bataviensis</name>
    <dbReference type="NCBI Taxonomy" id="220685"/>
    <lineage>
        <taxon>Bacteria</taxon>
        <taxon>Bacillati</taxon>
        <taxon>Bacillota</taxon>
        <taxon>Bacilli</taxon>
        <taxon>Bacillales</taxon>
        <taxon>Bacillaceae</taxon>
        <taxon>Neobacillus</taxon>
    </lineage>
</organism>
<proteinExistence type="predicted"/>
<gene>
    <name evidence="1" type="ORF">FB550_110209</name>
</gene>
<protein>
    <submittedName>
        <fullName evidence="1">Uncharacterized protein</fullName>
    </submittedName>
</protein>
<evidence type="ECO:0000313" key="2">
    <source>
        <dbReference type="Proteomes" id="UP000319671"/>
    </source>
</evidence>
<sequence>MSRCGERICFFYEGVGEEGSYFFPTGNKGLATVKIKRNCAHHGKEEVVKVTVKIKRDCAHHGKAEAVTIKIKGNCTHHGKEEAVTVKIKRDCACHG</sequence>
<dbReference type="Proteomes" id="UP000319671">
    <property type="component" value="Unassembled WGS sequence"/>
</dbReference>